<dbReference type="SUPFAM" id="SSF56726">
    <property type="entry name" value="DNA topoisomerase IV, alpha subunit"/>
    <property type="match status" value="1"/>
</dbReference>
<keyword evidence="2" id="KW-0413">Isomerase</keyword>
<dbReference type="Gene3D" id="3.40.1360.10">
    <property type="match status" value="1"/>
</dbReference>
<reference evidence="3" key="1">
    <citation type="journal article" date="2015" name="MBio">
        <title>Genome-Resolved Metagenomic Analysis Reveals Roles for Candidate Phyla and Other Microbial Community Members in Biogeochemical Transformations in Oil Reservoirs.</title>
        <authorList>
            <person name="Hu P."/>
            <person name="Tom L."/>
            <person name="Singh A."/>
            <person name="Thomas B.C."/>
            <person name="Baker B.J."/>
            <person name="Piceno Y.M."/>
            <person name="Andersen G.L."/>
            <person name="Banfield J.F."/>
        </authorList>
    </citation>
    <scope>NUCLEOTIDE SEQUENCE [LARGE SCALE GENOMIC DNA]</scope>
</reference>
<proteinExistence type="predicted"/>
<dbReference type="PATRIC" id="fig|2198.4.peg.1406"/>
<dbReference type="EMBL" id="LGGD01000125">
    <property type="protein sequence ID" value="KUK61497.1"/>
    <property type="molecule type" value="Genomic_DNA"/>
</dbReference>
<dbReference type="InterPro" id="IPR036078">
    <property type="entry name" value="Spo11/TopoVI_A_sf"/>
</dbReference>
<dbReference type="GO" id="GO:0003677">
    <property type="term" value="F:DNA binding"/>
    <property type="evidence" value="ECO:0007669"/>
    <property type="project" value="InterPro"/>
</dbReference>
<organism evidence="2 3">
    <name type="scientific">Methanoculleus marisnigri</name>
    <dbReference type="NCBI Taxonomy" id="2198"/>
    <lineage>
        <taxon>Archaea</taxon>
        <taxon>Methanobacteriati</taxon>
        <taxon>Methanobacteriota</taxon>
        <taxon>Stenosarchaea group</taxon>
        <taxon>Methanomicrobia</taxon>
        <taxon>Methanomicrobiales</taxon>
        <taxon>Methanomicrobiaceae</taxon>
        <taxon>Methanoculleus</taxon>
    </lineage>
</organism>
<dbReference type="InterPro" id="IPR034136">
    <property type="entry name" value="TOPRIM_Topo6A/Spo11"/>
</dbReference>
<dbReference type="Proteomes" id="UP000054323">
    <property type="component" value="Unassembled WGS sequence"/>
</dbReference>
<evidence type="ECO:0000313" key="2">
    <source>
        <dbReference type="EMBL" id="KUK61497.1"/>
    </source>
</evidence>
<feature type="domain" description="Topoisomerase 6 subunit A/Spo11 TOPRIM" evidence="1">
    <location>
        <begin position="2"/>
        <end position="58"/>
    </location>
</feature>
<comment type="caution">
    <text evidence="2">The sequence shown here is derived from an EMBL/GenBank/DDBJ whole genome shotgun (WGS) entry which is preliminary data.</text>
</comment>
<evidence type="ECO:0000313" key="3">
    <source>
        <dbReference type="Proteomes" id="UP000054323"/>
    </source>
</evidence>
<protein>
    <submittedName>
        <fullName evidence="2">DNA topoisomerase VI subunit A</fullName>
    </submittedName>
</protein>
<accession>A0A117LQ93</accession>
<sequence length="114" mass="13215">MEQDINALKAELTDPRFATDYWRSQINLQLDMQLKSEQQAFASRGLDFVTKEYLPTRLSDRGYSEGFPGCRRNLILSFFSRASGSFAGWDVRRRNTLQGRLSVERRCGAARLFR</sequence>
<dbReference type="GO" id="GO:0005694">
    <property type="term" value="C:chromosome"/>
    <property type="evidence" value="ECO:0007669"/>
    <property type="project" value="InterPro"/>
</dbReference>
<gene>
    <name evidence="2" type="ORF">XD82_1082</name>
</gene>
<dbReference type="AlphaFoldDB" id="A0A117LQ93"/>
<dbReference type="GO" id="GO:0016853">
    <property type="term" value="F:isomerase activity"/>
    <property type="evidence" value="ECO:0007669"/>
    <property type="project" value="UniProtKB-KW"/>
</dbReference>
<evidence type="ECO:0000259" key="1">
    <source>
        <dbReference type="Pfam" id="PF21180"/>
    </source>
</evidence>
<name>A0A117LQ93_9EURY</name>
<dbReference type="Pfam" id="PF21180">
    <property type="entry name" value="TOP6A-Spo11_Toprim"/>
    <property type="match status" value="1"/>
</dbReference>